<protein>
    <submittedName>
        <fullName evidence="5">Planctomycete cytochrome C</fullName>
    </submittedName>
</protein>
<evidence type="ECO:0000313" key="5">
    <source>
        <dbReference type="EMBL" id="QDT60460.1"/>
    </source>
</evidence>
<dbReference type="PANTHER" id="PTHR35889">
    <property type="entry name" value="CYCLOINULO-OLIGOSACCHARIDE FRUCTANOTRANSFERASE-RELATED"/>
    <property type="match status" value="1"/>
</dbReference>
<dbReference type="InterPro" id="IPR011429">
    <property type="entry name" value="Cyt_c_Planctomycete-type"/>
</dbReference>
<dbReference type="PANTHER" id="PTHR35889:SF3">
    <property type="entry name" value="F-BOX DOMAIN-CONTAINING PROTEIN"/>
    <property type="match status" value="1"/>
</dbReference>
<dbReference type="EMBL" id="CP036272">
    <property type="protein sequence ID" value="QDT60460.1"/>
    <property type="molecule type" value="Genomic_DNA"/>
</dbReference>
<dbReference type="Pfam" id="PF07635">
    <property type="entry name" value="PSCyt1"/>
    <property type="match status" value="1"/>
</dbReference>
<feature type="region of interest" description="Disordered" evidence="1">
    <location>
        <begin position="185"/>
        <end position="205"/>
    </location>
</feature>
<feature type="domain" description="Cytochrome C Planctomycete-type" evidence="4">
    <location>
        <begin position="88"/>
        <end position="146"/>
    </location>
</feature>
<evidence type="ECO:0000259" key="2">
    <source>
        <dbReference type="Pfam" id="PF07583"/>
    </source>
</evidence>
<dbReference type="AlphaFoldDB" id="A0A517SWF5"/>
<name>A0A517SWF5_9BACT</name>
<evidence type="ECO:0000259" key="4">
    <source>
        <dbReference type="Pfam" id="PF07635"/>
    </source>
</evidence>
<feature type="domain" description="DUF1549" evidence="2">
    <location>
        <begin position="209"/>
        <end position="424"/>
    </location>
</feature>
<dbReference type="Pfam" id="PF07583">
    <property type="entry name" value="PSCyt2"/>
    <property type="match status" value="1"/>
</dbReference>
<accession>A0A517SWF5</accession>
<keyword evidence="6" id="KW-1185">Reference proteome</keyword>
<organism evidence="5 6">
    <name type="scientific">Stieleria bergensis</name>
    <dbReference type="NCBI Taxonomy" id="2528025"/>
    <lineage>
        <taxon>Bacteria</taxon>
        <taxon>Pseudomonadati</taxon>
        <taxon>Planctomycetota</taxon>
        <taxon>Planctomycetia</taxon>
        <taxon>Pirellulales</taxon>
        <taxon>Pirellulaceae</taxon>
        <taxon>Stieleria</taxon>
    </lineage>
</organism>
<evidence type="ECO:0000313" key="6">
    <source>
        <dbReference type="Proteomes" id="UP000315003"/>
    </source>
</evidence>
<proteinExistence type="predicted"/>
<evidence type="ECO:0000256" key="1">
    <source>
        <dbReference type="SAM" id="MobiDB-lite"/>
    </source>
</evidence>
<dbReference type="Proteomes" id="UP000315003">
    <property type="component" value="Chromosome"/>
</dbReference>
<dbReference type="InterPro" id="IPR011444">
    <property type="entry name" value="DUF1549"/>
</dbReference>
<dbReference type="Pfam" id="PF07587">
    <property type="entry name" value="PSD1"/>
    <property type="match status" value="1"/>
</dbReference>
<evidence type="ECO:0000259" key="3">
    <source>
        <dbReference type="Pfam" id="PF07587"/>
    </source>
</evidence>
<sequence>MIRLAESVADNTLKPICNATTDAGTMKPLSRLSIPSWNPAVPFRFVSIIAFCCLLLDATPQAISNDKLSTEDLAFFETKIRPVLAEHCYSCHSSDADELGGKLKLDSLDAIRQGGQSGPLFDDDHSPSSLLLKAIRYEDLQMPPDEPLSETIVKDFTDWVQRGAPYPGNDHPKPTTVIKPTPQSNHWAFRSPQRPGSPNLHASPWPSGNIDGFVLAQLQKRGRSPSPVADSRSLIRRLSIDLIGLPPNYQDVLRFEQQHKQNPDHAMEQLVDRLLASPYFGQRWGRHWLDVARYAESNGNDGLGRNSTFPHAWRYRDYVIDAFNRDLPYDEFLIEQIAGDLLPAESDADRDRKLVATGFLALTAKPANAMNKNFAMDIVADQIDVVTRGVMGLSVACARCHDHKFDPISIDEYYALAGIFTSTQTMWGTGAHEKLTAPPTDLHVLKAAAKVPPPEGFAETVLVRESNTGKPKPVPKSKWPLGTPLAMGVRDKAATADCKIHVKGDVGKLGAVVPRGFPAVLQFATSSDVSIDEKQSGRLQLAHWLTRRDHPLTSRVMANRVWHHLFGQGLVQTNDEFGQTGQTPTHPALLDYLATRFVERGWSIKQLVREIVLSRTYQQSCQTSMTEPDPSLLSFHRRRRLDAESLRDAMLTASGDLDLTQADGSIIRHRDILMNLAGNLHQPSHRRSVFLCYLRQSPPPELSAFNLPDFSTSVAKRETQTLPDQALYLYNNPFVIQQSQSFAKSVLSQTTDSTARIKLIWQRSYQRNPTSDELAGAQSFLQTSQSELETSELVWQSLCQAVLISNEFRYID</sequence>
<dbReference type="InterPro" id="IPR022655">
    <property type="entry name" value="DUF1553"/>
</dbReference>
<gene>
    <name evidence="5" type="ORF">SV7mr_29830</name>
</gene>
<reference evidence="5 6" key="1">
    <citation type="submission" date="2019-02" db="EMBL/GenBank/DDBJ databases">
        <title>Deep-cultivation of Planctomycetes and their phenomic and genomic characterization uncovers novel biology.</title>
        <authorList>
            <person name="Wiegand S."/>
            <person name="Jogler M."/>
            <person name="Boedeker C."/>
            <person name="Pinto D."/>
            <person name="Vollmers J."/>
            <person name="Rivas-Marin E."/>
            <person name="Kohn T."/>
            <person name="Peeters S.H."/>
            <person name="Heuer A."/>
            <person name="Rast P."/>
            <person name="Oberbeckmann S."/>
            <person name="Bunk B."/>
            <person name="Jeske O."/>
            <person name="Meyerdierks A."/>
            <person name="Storesund J.E."/>
            <person name="Kallscheuer N."/>
            <person name="Luecker S."/>
            <person name="Lage O.M."/>
            <person name="Pohl T."/>
            <person name="Merkel B.J."/>
            <person name="Hornburger P."/>
            <person name="Mueller R.-W."/>
            <person name="Bruemmer F."/>
            <person name="Labrenz M."/>
            <person name="Spormann A.M."/>
            <person name="Op den Camp H."/>
            <person name="Overmann J."/>
            <person name="Amann R."/>
            <person name="Jetten M.S.M."/>
            <person name="Mascher T."/>
            <person name="Medema M.H."/>
            <person name="Devos D.P."/>
            <person name="Kaster A.-K."/>
            <person name="Ovreas L."/>
            <person name="Rohde M."/>
            <person name="Galperin M.Y."/>
            <person name="Jogler C."/>
        </authorList>
    </citation>
    <scope>NUCLEOTIDE SEQUENCE [LARGE SCALE GENOMIC DNA]</scope>
    <source>
        <strain evidence="5 6">SV_7m_r</strain>
    </source>
</reference>
<feature type="domain" description="DUF1553" evidence="3">
    <location>
        <begin position="537"/>
        <end position="781"/>
    </location>
</feature>